<feature type="compositionally biased region" description="Low complexity" evidence="1">
    <location>
        <begin position="142"/>
        <end position="155"/>
    </location>
</feature>
<gene>
    <name evidence="2" type="ORF">OG549_37650</name>
</gene>
<dbReference type="AlphaFoldDB" id="A0AAU2VFK6"/>
<accession>A0AAU2VFK6</accession>
<reference evidence="2" key="1">
    <citation type="submission" date="2022-10" db="EMBL/GenBank/DDBJ databases">
        <title>The complete genomes of actinobacterial strains from the NBC collection.</title>
        <authorList>
            <person name="Joergensen T.S."/>
            <person name="Alvarez Arevalo M."/>
            <person name="Sterndorff E.B."/>
            <person name="Faurdal D."/>
            <person name="Vuksanovic O."/>
            <person name="Mourched A.-S."/>
            <person name="Charusanti P."/>
            <person name="Shaw S."/>
            <person name="Blin K."/>
            <person name="Weber T."/>
        </authorList>
    </citation>
    <scope>NUCLEOTIDE SEQUENCE</scope>
    <source>
        <strain evidence="2">NBC_00003</strain>
    </source>
</reference>
<name>A0AAU2VFK6_9ACTN</name>
<feature type="region of interest" description="Disordered" evidence="1">
    <location>
        <begin position="104"/>
        <end position="210"/>
    </location>
</feature>
<organism evidence="2">
    <name type="scientific">Streptomyces sp. NBC_00003</name>
    <dbReference type="NCBI Taxonomy" id="2903608"/>
    <lineage>
        <taxon>Bacteria</taxon>
        <taxon>Bacillati</taxon>
        <taxon>Actinomycetota</taxon>
        <taxon>Actinomycetes</taxon>
        <taxon>Kitasatosporales</taxon>
        <taxon>Streptomycetaceae</taxon>
        <taxon>Streptomyces</taxon>
    </lineage>
</organism>
<dbReference type="EMBL" id="CP108318">
    <property type="protein sequence ID" value="WTW65904.1"/>
    <property type="molecule type" value="Genomic_DNA"/>
</dbReference>
<protein>
    <submittedName>
        <fullName evidence="2">DNA primase</fullName>
    </submittedName>
</protein>
<feature type="compositionally biased region" description="Low complexity" evidence="1">
    <location>
        <begin position="165"/>
        <end position="187"/>
    </location>
</feature>
<evidence type="ECO:0000256" key="1">
    <source>
        <dbReference type="SAM" id="MobiDB-lite"/>
    </source>
</evidence>
<feature type="compositionally biased region" description="Basic and acidic residues" evidence="1">
    <location>
        <begin position="131"/>
        <end position="141"/>
    </location>
</feature>
<feature type="compositionally biased region" description="Basic residues" evidence="1">
    <location>
        <begin position="188"/>
        <end position="199"/>
    </location>
</feature>
<evidence type="ECO:0000313" key="2">
    <source>
        <dbReference type="EMBL" id="WTW65904.1"/>
    </source>
</evidence>
<feature type="compositionally biased region" description="Acidic residues" evidence="1">
    <location>
        <begin position="117"/>
        <end position="130"/>
    </location>
</feature>
<sequence>MNNRLGLGLAVGAGYLLGRTKKAKLAFGIGTLVMGKRLQLSPRAIADFAAAQLADNPQFKEIGDQLRDDLRGVGKAATGALLNRQIEGIADRLHDRTLDVQDRISGVVPDVSGSAEHEDENEDENEDEGDAEGRADEEKKSTSGSSSRSRSSSSRDSAKPRSTGRASVKSTSSRASSAKKTAKSAQRTAKRTPAKKTTSRRSGQGGGDRG</sequence>
<proteinExistence type="predicted"/>